<evidence type="ECO:0000256" key="8">
    <source>
        <dbReference type="SAM" id="Coils"/>
    </source>
</evidence>
<feature type="region of interest" description="Disordered" evidence="9">
    <location>
        <begin position="1"/>
        <end position="21"/>
    </location>
</feature>
<dbReference type="InterPro" id="IPR008426">
    <property type="entry name" value="CENP-H_C"/>
</dbReference>
<keyword evidence="3" id="KW-0158">Chromosome</keyword>
<evidence type="ECO:0000313" key="12">
    <source>
        <dbReference type="Proteomes" id="UP000297299"/>
    </source>
</evidence>
<dbReference type="AlphaFoldDB" id="A0A4Y8CPF0"/>
<protein>
    <recommendedName>
        <fullName evidence="10">Centromere protein H C-terminal domain-containing protein</fullName>
    </recommendedName>
</protein>
<feature type="domain" description="Centromere protein H C-terminal" evidence="10">
    <location>
        <begin position="31"/>
        <end position="234"/>
    </location>
</feature>
<evidence type="ECO:0000256" key="4">
    <source>
        <dbReference type="ARBA" id="ARBA00022838"/>
    </source>
</evidence>
<dbReference type="STRING" id="38488.A0A4Y8CPF0"/>
<dbReference type="GO" id="GO:0007052">
    <property type="term" value="P:mitotic spindle organization"/>
    <property type="evidence" value="ECO:0007669"/>
    <property type="project" value="TreeGrafter"/>
</dbReference>
<dbReference type="Proteomes" id="UP000297299">
    <property type="component" value="Unassembled WGS sequence"/>
</dbReference>
<dbReference type="PANTHER" id="PTHR48122">
    <property type="entry name" value="CENTROMERE PROTEIN H"/>
    <property type="match status" value="1"/>
</dbReference>
<keyword evidence="4" id="KW-0995">Kinetochore</keyword>
<dbReference type="EMBL" id="PHWZ01000417">
    <property type="protein sequence ID" value="TEY40831.1"/>
    <property type="molecule type" value="Genomic_DNA"/>
</dbReference>
<keyword evidence="5" id="KW-0539">Nucleus</keyword>
<gene>
    <name evidence="11" type="ORF">BOTCAL_0418g00050</name>
</gene>
<evidence type="ECO:0000259" key="10">
    <source>
        <dbReference type="Pfam" id="PF05837"/>
    </source>
</evidence>
<dbReference type="PANTHER" id="PTHR48122:SF1">
    <property type="entry name" value="CENTROMERE PROTEIN H"/>
    <property type="match status" value="1"/>
</dbReference>
<dbReference type="GO" id="GO:0043515">
    <property type="term" value="F:kinetochore binding"/>
    <property type="evidence" value="ECO:0007669"/>
    <property type="project" value="TreeGrafter"/>
</dbReference>
<dbReference type="GO" id="GO:0007059">
    <property type="term" value="P:chromosome segregation"/>
    <property type="evidence" value="ECO:0007669"/>
    <property type="project" value="TreeGrafter"/>
</dbReference>
<dbReference type="GO" id="GO:0000776">
    <property type="term" value="C:kinetochore"/>
    <property type="evidence" value="ECO:0007669"/>
    <property type="project" value="UniProtKB-KW"/>
</dbReference>
<proteinExistence type="inferred from homology"/>
<evidence type="ECO:0000256" key="6">
    <source>
        <dbReference type="ARBA" id="ARBA00023328"/>
    </source>
</evidence>
<evidence type="ECO:0000256" key="3">
    <source>
        <dbReference type="ARBA" id="ARBA00022454"/>
    </source>
</evidence>
<comment type="subcellular location">
    <subcellularLocation>
        <location evidence="2">Chromosome</location>
        <location evidence="2">Centromere</location>
        <location evidence="2">Kinetochore</location>
    </subcellularLocation>
    <subcellularLocation>
        <location evidence="1">Nucleus</location>
    </subcellularLocation>
</comment>
<keyword evidence="8" id="KW-0175">Coiled coil</keyword>
<evidence type="ECO:0000256" key="1">
    <source>
        <dbReference type="ARBA" id="ARBA00004123"/>
    </source>
</evidence>
<evidence type="ECO:0000256" key="2">
    <source>
        <dbReference type="ARBA" id="ARBA00004629"/>
    </source>
</evidence>
<evidence type="ECO:0000256" key="7">
    <source>
        <dbReference type="ARBA" id="ARBA00025735"/>
    </source>
</evidence>
<dbReference type="Pfam" id="PF05837">
    <property type="entry name" value="CENP-H"/>
    <property type="match status" value="1"/>
</dbReference>
<evidence type="ECO:0000256" key="9">
    <source>
        <dbReference type="SAM" id="MobiDB-lite"/>
    </source>
</evidence>
<organism evidence="11 12">
    <name type="scientific">Botryotinia calthae</name>
    <dbReference type="NCBI Taxonomy" id="38488"/>
    <lineage>
        <taxon>Eukaryota</taxon>
        <taxon>Fungi</taxon>
        <taxon>Dikarya</taxon>
        <taxon>Ascomycota</taxon>
        <taxon>Pezizomycotina</taxon>
        <taxon>Leotiomycetes</taxon>
        <taxon>Helotiales</taxon>
        <taxon>Sclerotiniaceae</taxon>
        <taxon>Botryotinia</taxon>
    </lineage>
</organism>
<dbReference type="GO" id="GO:0051382">
    <property type="term" value="P:kinetochore assembly"/>
    <property type="evidence" value="ECO:0007669"/>
    <property type="project" value="InterPro"/>
</dbReference>
<feature type="coiled-coil region" evidence="8">
    <location>
        <begin position="123"/>
        <end position="150"/>
    </location>
</feature>
<evidence type="ECO:0000256" key="5">
    <source>
        <dbReference type="ARBA" id="ARBA00023242"/>
    </source>
</evidence>
<evidence type="ECO:0000313" key="11">
    <source>
        <dbReference type="EMBL" id="TEY40831.1"/>
    </source>
</evidence>
<feature type="compositionally biased region" description="Acidic residues" evidence="9">
    <location>
        <begin position="1"/>
        <end position="11"/>
    </location>
</feature>
<keyword evidence="12" id="KW-1185">Reference proteome</keyword>
<dbReference type="OrthoDB" id="2274804at2759"/>
<name>A0A4Y8CPF0_9HELO</name>
<comment type="caution">
    <text evidence="11">The sequence shown here is derived from an EMBL/GenBank/DDBJ whole genome shotgun (WGS) entry which is preliminary data.</text>
</comment>
<accession>A0A4Y8CPF0</accession>
<reference evidence="11 12" key="1">
    <citation type="submission" date="2017-11" db="EMBL/GenBank/DDBJ databases">
        <title>Comparative genomics of Botrytis spp.</title>
        <authorList>
            <person name="Valero-Jimenez C.A."/>
            <person name="Tapia P."/>
            <person name="Veloso J."/>
            <person name="Silva-Moreno E."/>
            <person name="Staats M."/>
            <person name="Valdes J.H."/>
            <person name="Van Kan J.A.L."/>
        </authorList>
    </citation>
    <scope>NUCLEOTIDE SEQUENCE [LARGE SCALE GENOMIC DNA]</scope>
    <source>
        <strain evidence="11 12">MUCL2830</strain>
    </source>
</reference>
<feature type="coiled-coil region" evidence="8">
    <location>
        <begin position="25"/>
        <end position="52"/>
    </location>
</feature>
<comment type="similarity">
    <text evidence="7">Belongs to the CENP-H/MCM16 family.</text>
</comment>
<dbReference type="GO" id="GO:0005634">
    <property type="term" value="C:nucleus"/>
    <property type="evidence" value="ECO:0007669"/>
    <property type="project" value="UniProtKB-SubCell"/>
</dbReference>
<sequence>MSHEENDESMDGVEMTGVATDIPPLSEQEKRILEVYDKLEELQVEIALLKAQGVISSEEQEEEITDEVIQKAEKDLLESKANYSLQSKIIENVVIANPILKAVHAGSNASIMEQDLLPLIEKRDAMSENLAQISNQIQSSREELMRESNENIVTGRKNIELATEMLALAEEANSQGKENIQDPDVRAQLDELEGAMKNSRQRWRIMKNTASAVIVGSGIDWARDPKLLEIVLDDDDDGDQQPGRA</sequence>
<keyword evidence="6" id="KW-0137">Centromere</keyword>
<dbReference type="InterPro" id="IPR040034">
    <property type="entry name" value="CENP-H"/>
</dbReference>